<gene>
    <name evidence="2" type="ORF">HZF24_18215</name>
</gene>
<reference evidence="2" key="1">
    <citation type="submission" date="2020-07" db="EMBL/GenBank/DDBJ databases">
        <title>Genomic analysis of a strain of Sedimentibacter Hydroxybenzoicus DSM7310.</title>
        <authorList>
            <person name="Ma S."/>
        </authorList>
    </citation>
    <scope>NUCLEOTIDE SEQUENCE</scope>
    <source>
        <strain evidence="2">DSM 7310</strain>
    </source>
</reference>
<dbReference type="Proteomes" id="UP000611629">
    <property type="component" value="Unassembled WGS sequence"/>
</dbReference>
<dbReference type="EMBL" id="JACBNQ010000041">
    <property type="protein sequence ID" value="NYB76086.1"/>
    <property type="molecule type" value="Genomic_DNA"/>
</dbReference>
<proteinExistence type="predicted"/>
<keyword evidence="3" id="KW-1185">Reference proteome</keyword>
<protein>
    <submittedName>
        <fullName evidence="2">Stage II sporulation protein P</fullName>
    </submittedName>
</protein>
<name>A0A974GYB0_SEDHY</name>
<keyword evidence="1" id="KW-1133">Transmembrane helix</keyword>
<keyword evidence="1" id="KW-0472">Membrane</keyword>
<evidence type="ECO:0000313" key="3">
    <source>
        <dbReference type="Proteomes" id="UP000611629"/>
    </source>
</evidence>
<dbReference type="NCBIfam" id="TIGR02867">
    <property type="entry name" value="spore_II_P"/>
    <property type="match status" value="1"/>
</dbReference>
<evidence type="ECO:0000256" key="1">
    <source>
        <dbReference type="SAM" id="Phobius"/>
    </source>
</evidence>
<comment type="caution">
    <text evidence="2">The sequence shown here is derived from an EMBL/GenBank/DDBJ whole genome shotgun (WGS) entry which is preliminary data.</text>
</comment>
<accession>A0A974GYB0</accession>
<feature type="transmembrane region" description="Helical" evidence="1">
    <location>
        <begin position="12"/>
        <end position="32"/>
    </location>
</feature>
<dbReference type="AlphaFoldDB" id="A0A974GYB0"/>
<dbReference type="InterPro" id="IPR010897">
    <property type="entry name" value="Spore_II_P"/>
</dbReference>
<sequence length="375" mass="42908">MKRKRRNKGGTRFYMMMSIICLTVLFIGYSYVYNLSEKRKSGQDITTISILYNEGSDESKTSAIDKIMSYFNIFLEKTFKEKESSNKLIESVDKSNTEVFKKIESNETEEKDLEIYNEREEKKPITNTPLFISSNRHENFFKIIESSPASRSSAPRNIIIDAASVNEKLNVVIFHTHATEAYFPHVEGNYRSHDETYNVMGVGNKITSNLKSLGIDVNHLKDYNDYPDYNSSYANSSYAVSQVLSNSKKNVLIDIHRDGAEENSSYEQFLSRVKTTIINDKTAATCTLVVGDKNGNSEELKKNAQLLFNISEQMYPGLFRDVIVRPGAYFNQYYSDYALLLEVGSTLNHIDEVNYTIELLTNIMVEYIDEIANTN</sequence>
<organism evidence="2 3">
    <name type="scientific">Sedimentibacter hydroxybenzoicus DSM 7310</name>
    <dbReference type="NCBI Taxonomy" id="1123245"/>
    <lineage>
        <taxon>Bacteria</taxon>
        <taxon>Bacillati</taxon>
        <taxon>Bacillota</taxon>
        <taxon>Tissierellia</taxon>
        <taxon>Sedimentibacter</taxon>
    </lineage>
</organism>
<dbReference type="RefSeq" id="WP_179239805.1">
    <property type="nucleotide sequence ID" value="NZ_JACBNQ010000041.1"/>
</dbReference>
<keyword evidence="1" id="KW-0812">Transmembrane</keyword>
<evidence type="ECO:0000313" key="2">
    <source>
        <dbReference type="EMBL" id="NYB76086.1"/>
    </source>
</evidence>
<dbReference type="Pfam" id="PF07454">
    <property type="entry name" value="SpoIIP"/>
    <property type="match status" value="1"/>
</dbReference>